<reference evidence="1 2" key="2">
    <citation type="submission" date="2019-01" db="EMBL/GenBank/DDBJ databases">
        <title>Motilimonas pumilus sp. nov., isolated from the gut of sea cucumber (Apostichopus japonicus).</title>
        <authorList>
            <person name="Wang F.-Q."/>
            <person name="Ren L.-H."/>
            <person name="Lin Y.-W."/>
            <person name="Sun G.-H."/>
            <person name="Du Z.-J."/>
            <person name="Zhao J.-X."/>
            <person name="Liu X.-J."/>
            <person name="Liu L.-J."/>
        </authorList>
    </citation>
    <scope>NUCLEOTIDE SEQUENCE [LARGE SCALE GENOMIC DNA]</scope>
    <source>
        <strain evidence="1 2">PLHSC7-2</strain>
    </source>
</reference>
<keyword evidence="2" id="KW-1185">Reference proteome</keyword>
<dbReference type="Pfam" id="PF10115">
    <property type="entry name" value="HlyU"/>
    <property type="match status" value="1"/>
</dbReference>
<proteinExistence type="predicted"/>
<reference evidence="1 2" key="1">
    <citation type="submission" date="2018-09" db="EMBL/GenBank/DDBJ databases">
        <authorList>
            <person name="Wang F."/>
        </authorList>
    </citation>
    <scope>NUCLEOTIDE SEQUENCE [LARGE SCALE GENOMIC DNA]</scope>
    <source>
        <strain evidence="1 2">PLHSC7-2</strain>
    </source>
</reference>
<evidence type="ECO:0000313" key="2">
    <source>
        <dbReference type="Proteomes" id="UP000283255"/>
    </source>
</evidence>
<protein>
    <submittedName>
        <fullName evidence="1">Transcriptional regulator</fullName>
    </submittedName>
</protein>
<dbReference type="OrthoDB" id="9800971at2"/>
<sequence length="71" mass="7952">MITKWLKGLFTLQTVHTTDVCEQVEFEGYTIVARARGEQGQFRVAGTISKQGQQTEFIRSDLCPDVTTANT</sequence>
<dbReference type="EMBL" id="QZCH01000018">
    <property type="protein sequence ID" value="RJG42361.1"/>
    <property type="molecule type" value="Genomic_DNA"/>
</dbReference>
<dbReference type="Proteomes" id="UP000283255">
    <property type="component" value="Unassembled WGS sequence"/>
</dbReference>
<evidence type="ECO:0000313" key="1">
    <source>
        <dbReference type="EMBL" id="RJG42361.1"/>
    </source>
</evidence>
<dbReference type="RefSeq" id="WP_119911377.1">
    <property type="nucleotide sequence ID" value="NZ_QZCH01000018.1"/>
</dbReference>
<comment type="caution">
    <text evidence="1">The sequence shown here is derived from an EMBL/GenBank/DDBJ whole genome shotgun (WGS) entry which is preliminary data.</text>
</comment>
<dbReference type="InterPro" id="IPR018772">
    <property type="entry name" value="Transcription_activator_HlyU"/>
</dbReference>
<accession>A0A418YD09</accession>
<gene>
    <name evidence="1" type="ORF">D1Z90_13870</name>
</gene>
<dbReference type="AlphaFoldDB" id="A0A418YD09"/>
<name>A0A418YD09_9GAMM</name>
<organism evidence="1 2">
    <name type="scientific">Motilimonas pumila</name>
    <dbReference type="NCBI Taxonomy" id="2303987"/>
    <lineage>
        <taxon>Bacteria</taxon>
        <taxon>Pseudomonadati</taxon>
        <taxon>Pseudomonadota</taxon>
        <taxon>Gammaproteobacteria</taxon>
        <taxon>Alteromonadales</taxon>
        <taxon>Alteromonadales genera incertae sedis</taxon>
        <taxon>Motilimonas</taxon>
    </lineage>
</organism>